<comment type="subcellular location">
    <subcellularLocation>
        <location evidence="1">Nucleus</location>
    </subcellularLocation>
</comment>
<comment type="caution">
    <text evidence="2">The sequence shown here is derived from an EMBL/GenBank/DDBJ whole genome shotgun (WGS) entry which is preliminary data.</text>
</comment>
<dbReference type="Proteomes" id="UP001054945">
    <property type="component" value="Unassembled WGS sequence"/>
</dbReference>
<gene>
    <name evidence="2" type="ORF">CEXT_380961</name>
</gene>
<protein>
    <submittedName>
        <fullName evidence="2">Uncharacterized protein</fullName>
    </submittedName>
</protein>
<dbReference type="GO" id="GO:0005634">
    <property type="term" value="C:nucleus"/>
    <property type="evidence" value="ECO:0007669"/>
    <property type="project" value="UniProtKB-SubCell"/>
</dbReference>
<evidence type="ECO:0000313" key="2">
    <source>
        <dbReference type="EMBL" id="GIX81363.1"/>
    </source>
</evidence>
<name>A0AAV4NBW6_CAEEX</name>
<proteinExistence type="predicted"/>
<dbReference type="EMBL" id="BPLR01003120">
    <property type="protein sequence ID" value="GIX81363.1"/>
    <property type="molecule type" value="Genomic_DNA"/>
</dbReference>
<evidence type="ECO:0000313" key="3">
    <source>
        <dbReference type="Proteomes" id="UP001054945"/>
    </source>
</evidence>
<evidence type="ECO:0000256" key="1">
    <source>
        <dbReference type="ARBA" id="ARBA00004123"/>
    </source>
</evidence>
<dbReference type="InterPro" id="IPR001387">
    <property type="entry name" value="Cro/C1-type_HTH"/>
</dbReference>
<dbReference type="AlphaFoldDB" id="A0AAV4NBW6"/>
<keyword evidence="3" id="KW-1185">Reference proteome</keyword>
<accession>A0AAV4NBW6</accession>
<dbReference type="SUPFAM" id="SSF46689">
    <property type="entry name" value="Homeodomain-like"/>
    <property type="match status" value="1"/>
</dbReference>
<dbReference type="CDD" id="cd00093">
    <property type="entry name" value="HTH_XRE"/>
    <property type="match status" value="1"/>
</dbReference>
<organism evidence="2 3">
    <name type="scientific">Caerostris extrusa</name>
    <name type="common">Bark spider</name>
    <name type="synonym">Caerostris bankana</name>
    <dbReference type="NCBI Taxonomy" id="172846"/>
    <lineage>
        <taxon>Eukaryota</taxon>
        <taxon>Metazoa</taxon>
        <taxon>Ecdysozoa</taxon>
        <taxon>Arthropoda</taxon>
        <taxon>Chelicerata</taxon>
        <taxon>Arachnida</taxon>
        <taxon>Araneae</taxon>
        <taxon>Araneomorphae</taxon>
        <taxon>Entelegynae</taxon>
        <taxon>Araneoidea</taxon>
        <taxon>Araneidae</taxon>
        <taxon>Caerostris</taxon>
    </lineage>
</organism>
<dbReference type="InterPro" id="IPR009057">
    <property type="entry name" value="Homeodomain-like_sf"/>
</dbReference>
<reference evidence="2 3" key="1">
    <citation type="submission" date="2021-06" db="EMBL/GenBank/DDBJ databases">
        <title>Caerostris extrusa draft genome.</title>
        <authorList>
            <person name="Kono N."/>
            <person name="Arakawa K."/>
        </authorList>
    </citation>
    <scope>NUCLEOTIDE SEQUENCE [LARGE SCALE GENOMIC DNA]</scope>
</reference>
<sequence>MKLFSFPNWRANLLTAEHGLPPCLLAPNFISPERPSRQELALFGALSALKCWVGERRHHVNALNEDRSCRGKNWLRPHEMYSNRKTLSVKIIGRLECGRTQQEVSEELGIAHSVISRLWQRFRDDGNIFSFLVCFSTFKQALLKIDHVRNCLAGHLVSRNRGVFLPFHGGLLAVFLQLRSRQHSLPLGDCADALKAILVVKALRLMLGRANTEAYCQPVRESSLP</sequence>